<comment type="subcellular location">
    <subcellularLocation>
        <location evidence="1">Membrane</location>
        <topology evidence="1">Lipid-anchor</topology>
    </subcellularLocation>
</comment>
<reference evidence="8" key="2">
    <citation type="submission" date="2020-09" db="EMBL/GenBank/DDBJ databases">
        <authorList>
            <person name="Sun Q."/>
            <person name="Zhou Y."/>
        </authorList>
    </citation>
    <scope>NUCLEOTIDE SEQUENCE</scope>
    <source>
        <strain evidence="8">CGMCC 1.15725</strain>
    </source>
</reference>
<keyword evidence="3 7" id="KW-0732">Signal</keyword>
<evidence type="ECO:0000313" key="8">
    <source>
        <dbReference type="EMBL" id="GGF16403.1"/>
    </source>
</evidence>
<feature type="signal peptide" evidence="7">
    <location>
        <begin position="1"/>
        <end position="25"/>
    </location>
</feature>
<dbReference type="RefSeq" id="WP_189045705.1">
    <property type="nucleotide sequence ID" value="NZ_BMJQ01000005.1"/>
</dbReference>
<dbReference type="PANTHER" id="PTHR30429">
    <property type="entry name" value="D-METHIONINE-BINDING LIPOPROTEIN METQ"/>
    <property type="match status" value="1"/>
</dbReference>
<keyword evidence="6" id="KW-0449">Lipoprotein</keyword>
<evidence type="ECO:0000256" key="3">
    <source>
        <dbReference type="ARBA" id="ARBA00022729"/>
    </source>
</evidence>
<dbReference type="PIRSF" id="PIRSF002854">
    <property type="entry name" value="MetQ"/>
    <property type="match status" value="1"/>
</dbReference>
<name>A0A8J2YT18_9PROT</name>
<reference evidence="8" key="1">
    <citation type="journal article" date="2014" name="Int. J. Syst. Evol. Microbiol.">
        <title>Complete genome sequence of Corynebacterium casei LMG S-19264T (=DSM 44701T), isolated from a smear-ripened cheese.</title>
        <authorList>
            <consortium name="US DOE Joint Genome Institute (JGI-PGF)"/>
            <person name="Walter F."/>
            <person name="Albersmeier A."/>
            <person name="Kalinowski J."/>
            <person name="Ruckert C."/>
        </authorList>
    </citation>
    <scope>NUCLEOTIDE SEQUENCE</scope>
    <source>
        <strain evidence="8">CGMCC 1.15725</strain>
    </source>
</reference>
<evidence type="ECO:0000313" key="9">
    <source>
        <dbReference type="Proteomes" id="UP000646365"/>
    </source>
</evidence>
<protein>
    <submittedName>
        <fullName evidence="8">Metal ABC transporter substrate-binding protein</fullName>
    </submittedName>
</protein>
<dbReference type="AlphaFoldDB" id="A0A8J2YT18"/>
<dbReference type="Proteomes" id="UP000646365">
    <property type="component" value="Unassembled WGS sequence"/>
</dbReference>
<evidence type="ECO:0000256" key="2">
    <source>
        <dbReference type="ARBA" id="ARBA00008973"/>
    </source>
</evidence>
<organism evidence="8 9">
    <name type="scientific">Aliidongia dinghuensis</name>
    <dbReference type="NCBI Taxonomy" id="1867774"/>
    <lineage>
        <taxon>Bacteria</taxon>
        <taxon>Pseudomonadati</taxon>
        <taxon>Pseudomonadota</taxon>
        <taxon>Alphaproteobacteria</taxon>
        <taxon>Rhodospirillales</taxon>
        <taxon>Dongiaceae</taxon>
        <taxon>Aliidongia</taxon>
    </lineage>
</organism>
<dbReference type="Gene3D" id="3.40.190.10">
    <property type="entry name" value="Periplasmic binding protein-like II"/>
    <property type="match status" value="2"/>
</dbReference>
<dbReference type="EMBL" id="BMJQ01000005">
    <property type="protein sequence ID" value="GGF16403.1"/>
    <property type="molecule type" value="Genomic_DNA"/>
</dbReference>
<dbReference type="Pfam" id="PF03180">
    <property type="entry name" value="Lipoprotein_9"/>
    <property type="match status" value="1"/>
</dbReference>
<dbReference type="NCBIfam" id="TIGR00363">
    <property type="entry name" value="MetQ/NlpA family lipoprotein"/>
    <property type="match status" value="1"/>
</dbReference>
<dbReference type="SUPFAM" id="SSF53850">
    <property type="entry name" value="Periplasmic binding protein-like II"/>
    <property type="match status" value="1"/>
</dbReference>
<comment type="caution">
    <text evidence="8">The sequence shown here is derived from an EMBL/GenBank/DDBJ whole genome shotgun (WGS) entry which is preliminary data.</text>
</comment>
<dbReference type="InterPro" id="IPR004872">
    <property type="entry name" value="Lipoprotein_NlpA"/>
</dbReference>
<feature type="chain" id="PRO_5035282799" evidence="7">
    <location>
        <begin position="26"/>
        <end position="263"/>
    </location>
</feature>
<keyword evidence="4" id="KW-0472">Membrane</keyword>
<keyword evidence="5" id="KW-0564">Palmitate</keyword>
<dbReference type="CDD" id="cd13598">
    <property type="entry name" value="PBP2_lipoprotein_IlpA_like"/>
    <property type="match status" value="1"/>
</dbReference>
<sequence>MKFKYLALAAAALVSTMLVSGGASAETIKVGVTGGPHAEIMEAVKAEAAKAGLDIKIVEFADYIQPNAALAQGDLDANSYQHQPFLDQQVADRGYKIVSVAKTVVFPMGIYSKKIKSLADLPNGAQIGIPNDPTNGGRALLLLEQAGVFKLDPSKGLKSTPLDITENPKKVKIVEIEAPQLPRTLDDLAASAINTNYALTSGLTPAKDALVLDGADSAYVNVLAVQAKDQDKPWVRQLIAAYHSDAVKAFIDQKYQKSAIPAW</sequence>
<dbReference type="PANTHER" id="PTHR30429:SF1">
    <property type="entry name" value="D-METHIONINE-BINDING LIPOPROTEIN METQ-RELATED"/>
    <property type="match status" value="1"/>
</dbReference>
<evidence type="ECO:0000256" key="5">
    <source>
        <dbReference type="ARBA" id="ARBA00023139"/>
    </source>
</evidence>
<evidence type="ECO:0000256" key="7">
    <source>
        <dbReference type="SAM" id="SignalP"/>
    </source>
</evidence>
<evidence type="ECO:0000256" key="1">
    <source>
        <dbReference type="ARBA" id="ARBA00004635"/>
    </source>
</evidence>
<comment type="similarity">
    <text evidence="2">Belongs to the NlpA lipoprotein family.</text>
</comment>
<evidence type="ECO:0000256" key="6">
    <source>
        <dbReference type="ARBA" id="ARBA00023288"/>
    </source>
</evidence>
<evidence type="ECO:0000256" key="4">
    <source>
        <dbReference type="ARBA" id="ARBA00023136"/>
    </source>
</evidence>
<accession>A0A8J2YT18</accession>
<keyword evidence="9" id="KW-1185">Reference proteome</keyword>
<dbReference type="GO" id="GO:0016020">
    <property type="term" value="C:membrane"/>
    <property type="evidence" value="ECO:0007669"/>
    <property type="project" value="UniProtKB-SubCell"/>
</dbReference>
<proteinExistence type="inferred from homology"/>
<gene>
    <name evidence="8" type="ORF">GCM10011611_22740</name>
</gene>